<comment type="caution">
    <text evidence="1">The sequence shown here is derived from an EMBL/GenBank/DDBJ whole genome shotgun (WGS) entry which is preliminary data.</text>
</comment>
<dbReference type="PATRIC" id="fig|199198.5.peg.2762"/>
<evidence type="ECO:0000313" key="2">
    <source>
        <dbReference type="Proteomes" id="UP000050297"/>
    </source>
</evidence>
<proteinExistence type="predicted"/>
<evidence type="ECO:0000313" key="1">
    <source>
        <dbReference type="EMBL" id="KPW22171.1"/>
    </source>
</evidence>
<gene>
    <name evidence="1" type="ORF">ALO91_102708</name>
</gene>
<dbReference type="EMBL" id="LJPM01000198">
    <property type="protein sequence ID" value="KPW22171.1"/>
    <property type="molecule type" value="Genomic_DNA"/>
</dbReference>
<accession>A0A0P9LXY6</accession>
<dbReference type="AlphaFoldDB" id="A0A0P9LXY6"/>
<protein>
    <submittedName>
        <fullName evidence="1">Uncharacterized protein</fullName>
    </submittedName>
</protein>
<sequence length="50" mass="5390">MDVAGTDSLSMGQSLIKQHAGQVFRPHFKGFTAIVVQKSFNCVAEPASRP</sequence>
<name>A0A0P9LXY6_PSESX</name>
<reference evidence="1 2" key="1">
    <citation type="submission" date="2015-09" db="EMBL/GenBank/DDBJ databases">
        <title>Genome announcement of multiple Pseudomonas syringae strains.</title>
        <authorList>
            <person name="Thakur S."/>
            <person name="Wang P.W."/>
            <person name="Gong Y."/>
            <person name="Weir B.S."/>
            <person name="Guttman D.S."/>
        </authorList>
    </citation>
    <scope>NUCLEOTIDE SEQUENCE [LARGE SCALE GENOMIC DNA]</scope>
    <source>
        <strain evidence="1 2">ICMP2802</strain>
    </source>
</reference>
<organism evidence="1 2">
    <name type="scientific">Pseudomonas syringae pv. aceris</name>
    <dbReference type="NCBI Taxonomy" id="199198"/>
    <lineage>
        <taxon>Bacteria</taxon>
        <taxon>Pseudomonadati</taxon>
        <taxon>Pseudomonadota</taxon>
        <taxon>Gammaproteobacteria</taxon>
        <taxon>Pseudomonadales</taxon>
        <taxon>Pseudomonadaceae</taxon>
        <taxon>Pseudomonas</taxon>
        <taxon>Pseudomonas syringae</taxon>
    </lineage>
</organism>
<dbReference type="Proteomes" id="UP000050297">
    <property type="component" value="Unassembled WGS sequence"/>
</dbReference>